<dbReference type="GO" id="GO:0098703">
    <property type="term" value="P:calcium ion import across plasma membrane"/>
    <property type="evidence" value="ECO:0007669"/>
    <property type="project" value="TreeGrafter"/>
</dbReference>
<evidence type="ECO:0000313" key="9">
    <source>
        <dbReference type="EMBL" id="WNS50108.1"/>
    </source>
</evidence>
<dbReference type="Pfam" id="PF03160">
    <property type="entry name" value="Calx-beta"/>
    <property type="match status" value="5"/>
</dbReference>
<keyword evidence="5" id="KW-1015">Disulfide bond</keyword>
<keyword evidence="4" id="KW-0406">Ion transport</keyword>
<name>A0AA96MN37_HALDU</name>
<keyword evidence="1 7" id="KW-0732">Signal</keyword>
<dbReference type="PROSITE" id="PS00022">
    <property type="entry name" value="EGF_1"/>
    <property type="match status" value="1"/>
</dbReference>
<evidence type="ECO:0000256" key="5">
    <source>
        <dbReference type="PROSITE-ProRule" id="PRU00076"/>
    </source>
</evidence>
<dbReference type="EMBL" id="OR460185">
    <property type="protein sequence ID" value="WNS50108.1"/>
    <property type="molecule type" value="mRNA"/>
</dbReference>
<protein>
    <submittedName>
        <fullName evidence="9">Calx domain-containing protein</fullName>
    </submittedName>
</protein>
<evidence type="ECO:0000256" key="4">
    <source>
        <dbReference type="ARBA" id="ARBA00023065"/>
    </source>
</evidence>
<feature type="signal peptide" evidence="7">
    <location>
        <begin position="1"/>
        <end position="20"/>
    </location>
</feature>
<accession>A0AA96MN37</accession>
<dbReference type="GO" id="GO:0005432">
    <property type="term" value="F:calcium:sodium antiporter activity"/>
    <property type="evidence" value="ECO:0007669"/>
    <property type="project" value="TreeGrafter"/>
</dbReference>
<keyword evidence="6" id="KW-1133">Transmembrane helix</keyword>
<proteinExistence type="evidence at transcript level"/>
<evidence type="ECO:0000259" key="8">
    <source>
        <dbReference type="PROSITE" id="PS50026"/>
    </source>
</evidence>
<dbReference type="CDD" id="cd00054">
    <property type="entry name" value="EGF_CA"/>
    <property type="match status" value="1"/>
</dbReference>
<comment type="caution">
    <text evidence="5">Lacks conserved residue(s) required for the propagation of feature annotation.</text>
</comment>
<evidence type="ECO:0000256" key="3">
    <source>
        <dbReference type="ARBA" id="ARBA00022837"/>
    </source>
</evidence>
<organism evidence="9">
    <name type="scientific">Halisarca dujardinii</name>
    <name type="common">Dujardin's slime sponge</name>
    <dbReference type="NCBI Taxonomy" id="2583056"/>
    <lineage>
        <taxon>Eukaryota</taxon>
        <taxon>Metazoa</taxon>
        <taxon>Porifera</taxon>
        <taxon>Demospongiae</taxon>
        <taxon>Verongimorpha</taxon>
        <taxon>Chondrillida</taxon>
        <taxon>Halisarcidae</taxon>
        <taxon>Halisarca</taxon>
    </lineage>
</organism>
<dbReference type="InterPro" id="IPR038081">
    <property type="entry name" value="CalX-like_sf"/>
</dbReference>
<dbReference type="PANTHER" id="PTHR11878:SF76">
    <property type="entry name" value="CALX-BETA DOMAIN-CONTAINING PROTEIN"/>
    <property type="match status" value="1"/>
</dbReference>
<dbReference type="InterPro" id="IPR051171">
    <property type="entry name" value="CaCA"/>
</dbReference>
<feature type="transmembrane region" description="Helical" evidence="6">
    <location>
        <begin position="1468"/>
        <end position="1495"/>
    </location>
</feature>
<dbReference type="SUPFAM" id="SSF141072">
    <property type="entry name" value="CalX-like"/>
    <property type="match status" value="9"/>
</dbReference>
<reference evidence="9" key="1">
    <citation type="submission" date="2023-08" db="EMBL/GenBank/DDBJ databases">
        <authorList>
            <person name="Adameyko K."/>
            <person name="Kravchuk O."/>
            <person name="Lyupina Y."/>
        </authorList>
    </citation>
    <scope>NUCLEOTIDE SEQUENCE</scope>
</reference>
<dbReference type="Gene3D" id="2.60.40.2030">
    <property type="match status" value="7"/>
</dbReference>
<evidence type="ECO:0000256" key="2">
    <source>
        <dbReference type="ARBA" id="ARBA00022737"/>
    </source>
</evidence>
<evidence type="ECO:0000256" key="7">
    <source>
        <dbReference type="SAM" id="SignalP"/>
    </source>
</evidence>
<dbReference type="SUPFAM" id="SSF57196">
    <property type="entry name" value="EGF/Laminin"/>
    <property type="match status" value="1"/>
</dbReference>
<evidence type="ECO:0000256" key="6">
    <source>
        <dbReference type="SAM" id="Phobius"/>
    </source>
</evidence>
<keyword evidence="4" id="KW-0813">Transport</keyword>
<feature type="disulfide bond" evidence="5">
    <location>
        <begin position="1425"/>
        <end position="1442"/>
    </location>
</feature>
<feature type="chain" id="PRO_5041666261" evidence="7">
    <location>
        <begin position="21"/>
        <end position="1496"/>
    </location>
</feature>
<keyword evidence="6" id="KW-0472">Membrane</keyword>
<dbReference type="InterPro" id="IPR003644">
    <property type="entry name" value="Calx_beta"/>
</dbReference>
<keyword evidence="6" id="KW-0812">Transmembrane</keyword>
<dbReference type="InterPro" id="IPR000742">
    <property type="entry name" value="EGF"/>
</dbReference>
<keyword evidence="2" id="KW-0677">Repeat</keyword>
<dbReference type="PANTHER" id="PTHR11878">
    <property type="entry name" value="SODIUM/CALCIUM EXCHANGER"/>
    <property type="match status" value="1"/>
</dbReference>
<feature type="domain" description="EGF-like" evidence="8">
    <location>
        <begin position="1419"/>
        <end position="1454"/>
    </location>
</feature>
<sequence length="1496" mass="161552">MRKLAFAVVIIALLLGYVNAQLIMSTIQFTSAFQEVSEGDGTVEIVITADMPVDDSITLTFTVGDITTDSSDYNISGTFNMTFANGITTNESIPIDIGDTLYEEDESFILMISKTGDTNDNLFRLGAFSSTVIVIKDNDTITVSITNATTMTVPETGSSQFRIPLTLDVMLQTGLTPNHGIIATATGNLTTPAGVGSDFDSVVVVDFVGMVLILEIKEDDLHELDEALLVTITSSSDRTLMGASSSIQIIILDDDPISLEFAPLPATPFLESDISGTIRILSNIYSQEPIVMSLSIADVTTDMNDYNITSPVSITLDPFSNSTELVIEFDDYLFEMPIESFNLTLGLQVPLQPGIQFGSLSIITVEIMDDEVITAEFTEMNYDAVEESEMVAVQVNISIPTVDTGSIPDPFNFTIQLADGSATIAGADYVVSSVNVSMTISSSTVINVTIPFSDDDVLENNETIGISLTTGPDRVVTGADSNITINNNDSIILNFRETIYSVMEGELTELTLNVTDGQSDIDFGVELSFQPITANVSDYSSPTTMVTFSSGSTCQSLMFQTVVDNVFELNETVSVVVLSTTPANVVQIGNAPATIIIEDDEVMSIKFEPQGYSYTEDVGNATLLINITLPADGLQVSQAINLTVSSDNGTTQGAADFMAPMMLAIENLGMPVAVGNETFVELQLMITLADDDILEATEMFTVTLGSDNPRILFDVDTAMINITNDDAIEVKFNETSISVNEEDVNTTVTVFLVASAMAAFEYNITIEATDITTSMDDRSLPATVMTILPGTTVLEIPLTILHDLIFENDEVFSLNITETSHPNVTIGGNNQVIITIRDNEMISITVDGNFTFEEGDDTNTTRYVTASSNIPDIAPGVTIPIQWIITPFNGPTGLDSDDYFITQDLIMELDQTNSSQTELMLAINIVGDQLLESDEIILVEINSTHPRVNITMNSARATVLNDDALEINFNVTSAVVDESQGNYSIVLIANGTSEYPYTVVFQYTDISTDSNDYIEVTEVEFLQNTAETEFQLNISDYLFEDIEEILQINFTLRDPTNLFVGADSTLQITIRDDEVITAEFSQASYMANEDSTEAILRISFQLPNQGLGINISYGLEITDGTAISPDDYDSSQNSVLLQPTTSASATLDVIVPIVPDTILERDQDFTAALNSTNERLMIAVLSSATVTITDDDILLVNFQVLATNLTETVGLVTILVGANTTSEFPYNITTNVTDLTTSQDDYIVDGNSSIIKFNVNSTYTSIVFAAYNDEVYEDTLEEVLLSMIETSTPEVLIGDMSQVKITIIDDEMVSVQYNASSYALMEGAGSSVLGLQATLPSGGSEVPIVVANSPMDITARETIDYTQASNMSTFPANMSFSELVYNLINDSIPEEDEVFGVTIVPVSPRVTIDVQVANVTIVNDDACPCLNGGECIFFPINDTLRCACTAEYVGQTCQTRVAEPFEEISAPIVAGVTAGVVGIAIIAIAVVFLVIILCVV</sequence>
<dbReference type="GO" id="GO:0098794">
    <property type="term" value="C:postsynapse"/>
    <property type="evidence" value="ECO:0007669"/>
    <property type="project" value="TreeGrafter"/>
</dbReference>
<dbReference type="PROSITE" id="PS50026">
    <property type="entry name" value="EGF_3"/>
    <property type="match status" value="1"/>
</dbReference>
<feature type="disulfide bond" evidence="5">
    <location>
        <begin position="1444"/>
        <end position="1453"/>
    </location>
</feature>
<keyword evidence="3" id="KW-0106">Calcium</keyword>
<keyword evidence="5" id="KW-0245">EGF-like domain</keyword>
<dbReference type="GO" id="GO:0007154">
    <property type="term" value="P:cell communication"/>
    <property type="evidence" value="ECO:0007669"/>
    <property type="project" value="InterPro"/>
</dbReference>
<dbReference type="Gene3D" id="2.10.25.10">
    <property type="entry name" value="Laminin"/>
    <property type="match status" value="1"/>
</dbReference>
<dbReference type="GO" id="GO:0016020">
    <property type="term" value="C:membrane"/>
    <property type="evidence" value="ECO:0007669"/>
    <property type="project" value="InterPro"/>
</dbReference>
<evidence type="ECO:0000256" key="1">
    <source>
        <dbReference type="ARBA" id="ARBA00022729"/>
    </source>
</evidence>